<proteinExistence type="predicted"/>
<protein>
    <submittedName>
        <fullName evidence="3">MBL fold metallo-hydrolase</fullName>
    </submittedName>
</protein>
<evidence type="ECO:0000313" key="3">
    <source>
        <dbReference type="EMBL" id="OYR53863.1"/>
    </source>
</evidence>
<dbReference type="PANTHER" id="PTHR23131:SF4">
    <property type="entry name" value="METALLO-BETA-LACTAMASE SUPERFAMILY POTEIN"/>
    <property type="match status" value="1"/>
</dbReference>
<evidence type="ECO:0000259" key="2">
    <source>
        <dbReference type="SMART" id="SM00849"/>
    </source>
</evidence>
<keyword evidence="4" id="KW-1185">Reference proteome</keyword>
<dbReference type="Gene3D" id="1.10.10.10">
    <property type="entry name" value="Winged helix-like DNA-binding domain superfamily/Winged helix DNA-binding domain"/>
    <property type="match status" value="1"/>
</dbReference>
<dbReference type="CDD" id="cd07725">
    <property type="entry name" value="TTHA1429-like_MBL-fold"/>
    <property type="match status" value="1"/>
</dbReference>
<keyword evidence="3" id="KW-0378">Hydrolase</keyword>
<evidence type="ECO:0000313" key="4">
    <source>
        <dbReference type="Proteomes" id="UP000216308"/>
    </source>
</evidence>
<feature type="region of interest" description="Disordered" evidence="1">
    <location>
        <begin position="181"/>
        <end position="210"/>
    </location>
</feature>
<dbReference type="Gene3D" id="3.60.15.10">
    <property type="entry name" value="Ribonuclease Z/Hydroxyacylglutathione hydrolase-like"/>
    <property type="match status" value="1"/>
</dbReference>
<dbReference type="SMART" id="SM00849">
    <property type="entry name" value="Lactamase_B"/>
    <property type="match status" value="1"/>
</dbReference>
<comment type="caution">
    <text evidence="3">The sequence shown here is derived from an EMBL/GenBank/DDBJ whole genome shotgun (WGS) entry which is preliminary data.</text>
</comment>
<feature type="domain" description="Metallo-beta-lactamase" evidence="2">
    <location>
        <begin position="14"/>
        <end position="254"/>
    </location>
</feature>
<reference evidence="3 4" key="1">
    <citation type="journal article" date="2014" name="Front. Microbiol.">
        <title>Population and genomic analysis of the genus Halorubrum.</title>
        <authorList>
            <person name="Fullmer M.S."/>
            <person name="Soucy S.M."/>
            <person name="Swithers K.S."/>
            <person name="Makkay A.M."/>
            <person name="Wheeler R."/>
            <person name="Ventosa A."/>
            <person name="Gogarten J.P."/>
            <person name="Papke R.T."/>
        </authorList>
    </citation>
    <scope>NUCLEOTIDE SEQUENCE [LARGE SCALE GENOMIC DNA]</scope>
    <source>
        <strain evidence="3 4">Cb34</strain>
    </source>
</reference>
<dbReference type="InterPro" id="IPR001279">
    <property type="entry name" value="Metallo-B-lactamas"/>
</dbReference>
<dbReference type="Proteomes" id="UP000216308">
    <property type="component" value="Unassembled WGS sequence"/>
</dbReference>
<sequence>MKRIQLGNTVFEGENDAYLIEADRTTLVDTAVSIPAVRADLREGLSGHGVDFADVDAIVLTHWHPDHAGLAGEIQAEGGASVYVHEADAPLVDGRERPLAADPAVRREMFDRWGMPAEARERLTDFFERAGTDIYGREADVTPIGDGETIDLGGVTLETVHLPGHTAGLCAFAFDPRTVPGHAPVRGSGEGGTAGASARDDRPPAEAFTGDALLPRYTPNVGGADVRVETPLAAYADSLVRIVERDWDAAHPGHRERIDEPSRRAAEILDHHRDRTRRVIGVLESGPATAWEVSAALFGDLEGIHTLHGPGEAFAHLDHLERAGVLERDGTAYRLVDPDPSVDALFPSVALDATGRDL</sequence>
<name>A0A256IBM0_9EURY</name>
<dbReference type="OrthoDB" id="205181at2157"/>
<dbReference type="EMBL" id="NHPJ01000134">
    <property type="protein sequence ID" value="OYR53863.1"/>
    <property type="molecule type" value="Genomic_DNA"/>
</dbReference>
<gene>
    <name evidence="3" type="ORF">DJ70_15350</name>
</gene>
<dbReference type="InterPro" id="IPR050662">
    <property type="entry name" value="Sec-metab_biosynth-thioest"/>
</dbReference>
<dbReference type="AlphaFoldDB" id="A0A256IBM0"/>
<dbReference type="Pfam" id="PF00753">
    <property type="entry name" value="Lactamase_B"/>
    <property type="match status" value="1"/>
</dbReference>
<dbReference type="SUPFAM" id="SSF56281">
    <property type="entry name" value="Metallo-hydrolase/oxidoreductase"/>
    <property type="match status" value="1"/>
</dbReference>
<dbReference type="GO" id="GO:0016787">
    <property type="term" value="F:hydrolase activity"/>
    <property type="evidence" value="ECO:0007669"/>
    <property type="project" value="UniProtKB-KW"/>
</dbReference>
<accession>A0A256IBM0</accession>
<organism evidence="3 4">
    <name type="scientific">Halorubrum halodurans</name>
    <dbReference type="NCBI Taxonomy" id="1383851"/>
    <lineage>
        <taxon>Archaea</taxon>
        <taxon>Methanobacteriati</taxon>
        <taxon>Methanobacteriota</taxon>
        <taxon>Stenosarchaea group</taxon>
        <taxon>Halobacteria</taxon>
        <taxon>Halobacteriales</taxon>
        <taxon>Haloferacaceae</taxon>
        <taxon>Halorubrum</taxon>
    </lineage>
</organism>
<evidence type="ECO:0000256" key="1">
    <source>
        <dbReference type="SAM" id="MobiDB-lite"/>
    </source>
</evidence>
<dbReference type="RefSeq" id="WP_094534533.1">
    <property type="nucleotide sequence ID" value="NZ_NHPJ01000134.1"/>
</dbReference>
<dbReference type="PANTHER" id="PTHR23131">
    <property type="entry name" value="ENDORIBONUCLEASE LACTB2"/>
    <property type="match status" value="1"/>
</dbReference>
<dbReference type="InterPro" id="IPR036388">
    <property type="entry name" value="WH-like_DNA-bd_sf"/>
</dbReference>
<dbReference type="InterPro" id="IPR036866">
    <property type="entry name" value="RibonucZ/Hydroxyglut_hydro"/>
</dbReference>